<evidence type="ECO:0000256" key="13">
    <source>
        <dbReference type="NCBIfam" id="TIGR04265"/>
    </source>
</evidence>
<evidence type="ECO:0000256" key="3">
    <source>
        <dbReference type="ARBA" id="ARBA00022516"/>
    </source>
</evidence>
<evidence type="ECO:0000313" key="16">
    <source>
        <dbReference type="Proteomes" id="UP000007435"/>
    </source>
</evidence>
<evidence type="ECO:0000256" key="8">
    <source>
        <dbReference type="ARBA" id="ARBA00023098"/>
    </source>
</evidence>
<dbReference type="STRING" id="649349.Lbys_2103"/>
<dbReference type="InterPro" id="IPR027379">
    <property type="entry name" value="CLS_N"/>
</dbReference>
<evidence type="ECO:0000256" key="10">
    <source>
        <dbReference type="ARBA" id="ARBA00023209"/>
    </source>
</evidence>
<dbReference type="EC" id="2.7.8.-" evidence="12 13"/>
<comment type="similarity">
    <text evidence="12">Belongs to the phospholipase D family. Cardiolipin synthase subfamily.</text>
</comment>
<proteinExistence type="inferred from homology"/>
<evidence type="ECO:0000256" key="11">
    <source>
        <dbReference type="ARBA" id="ARBA00023264"/>
    </source>
</evidence>
<evidence type="ECO:0000256" key="4">
    <source>
        <dbReference type="ARBA" id="ARBA00022679"/>
    </source>
</evidence>
<dbReference type="SMART" id="SM00155">
    <property type="entry name" value="PLDc"/>
    <property type="match status" value="2"/>
</dbReference>
<sequence length="486" mass="56238">MWYEQIKWVLLAEVAYVFLVLLTGILVIWDTRSTTKTLGYLLLIVFLPVLGILFYFTFGINYRKRKIYTSKLQLDEELRKELEEGELKLLEYLQSQKQEELVQNRELAQLMANKKTAKALVFPRNKVEILQNGEELFPLLFEEIKKAKHHIHIEYYIYEDDITGNLLKDILIEKAREGVEVRFIYDDFGSRSIRKKLIKELKCAGVLAYPFNKIKLLALANKINYRNHRKIVIIDGTVSFTGGINVSDKYDNTKNDSYWRDTHMMIKGPATLALQETFISDWNFCSQENLVVSRPYFPLQISNGKAHIQVISSGPDSDLPNILFAVIQAINLARYEILLTTPYYIPDDTLQESLIIAALSGVQVHLLIPAEGDSRWVSTGAESYFEELLRAGVKIYRYKKGFVHAKTFVTDRQLASVGTANLDLRSFDLNFEVSALIYDAEIANQMAETFFEDLKDAEIIDPEQWENRPLWRRMAEQVIRLTSPFM</sequence>
<dbReference type="InterPro" id="IPR025202">
    <property type="entry name" value="PLD-like_dom"/>
</dbReference>
<evidence type="ECO:0000259" key="14">
    <source>
        <dbReference type="PROSITE" id="PS50035"/>
    </source>
</evidence>
<dbReference type="GO" id="GO:0032049">
    <property type="term" value="P:cardiolipin biosynthetic process"/>
    <property type="evidence" value="ECO:0007669"/>
    <property type="project" value="UniProtKB-UniRule"/>
</dbReference>
<organism evidence="15 16">
    <name type="scientific">Leadbetterella byssophila (strain DSM 17132 / JCM 16389 / KACC 11308 / NBRC 106382 / 4M15)</name>
    <dbReference type="NCBI Taxonomy" id="649349"/>
    <lineage>
        <taxon>Bacteria</taxon>
        <taxon>Pseudomonadati</taxon>
        <taxon>Bacteroidota</taxon>
        <taxon>Cytophagia</taxon>
        <taxon>Cytophagales</taxon>
        <taxon>Leadbetterellaceae</taxon>
        <taxon>Leadbetterella</taxon>
    </lineage>
</organism>
<keyword evidence="12" id="KW-0997">Cell inner membrane</keyword>
<dbReference type="CDD" id="cd09112">
    <property type="entry name" value="PLDc_CLS_2"/>
    <property type="match status" value="1"/>
</dbReference>
<keyword evidence="8 12" id="KW-0443">Lipid metabolism</keyword>
<evidence type="ECO:0000256" key="5">
    <source>
        <dbReference type="ARBA" id="ARBA00022692"/>
    </source>
</evidence>
<dbReference type="RefSeq" id="WP_013408845.1">
    <property type="nucleotide sequence ID" value="NC_014655.1"/>
</dbReference>
<accession>E4RTS5</accession>
<evidence type="ECO:0000256" key="9">
    <source>
        <dbReference type="ARBA" id="ARBA00023136"/>
    </source>
</evidence>
<feature type="active site" evidence="12">
    <location>
        <position position="411"/>
    </location>
</feature>
<feature type="active site" evidence="12">
    <location>
        <position position="230"/>
    </location>
</feature>
<keyword evidence="11 12" id="KW-1208">Phospholipid metabolism</keyword>
<dbReference type="SUPFAM" id="SSF56024">
    <property type="entry name" value="Phospholipase D/nuclease"/>
    <property type="match status" value="2"/>
</dbReference>
<keyword evidence="10 12" id="KW-0594">Phospholipid biosynthesis</keyword>
<name>E4RTS5_LEAB4</name>
<dbReference type="Pfam" id="PF13396">
    <property type="entry name" value="PLDc_N"/>
    <property type="match status" value="1"/>
</dbReference>
<evidence type="ECO:0000256" key="6">
    <source>
        <dbReference type="ARBA" id="ARBA00022737"/>
    </source>
</evidence>
<feature type="active site" evidence="12">
    <location>
        <position position="228"/>
    </location>
</feature>
<dbReference type="EMBL" id="CP002305">
    <property type="protein sequence ID" value="ADQ17799.1"/>
    <property type="molecule type" value="Genomic_DNA"/>
</dbReference>
<feature type="domain" description="PLD phosphodiesterase" evidence="14">
    <location>
        <begin position="399"/>
        <end position="426"/>
    </location>
</feature>
<reference key="1">
    <citation type="submission" date="2010-11" db="EMBL/GenBank/DDBJ databases">
        <title>The complete genome of Leadbetterella byssophila DSM 17132.</title>
        <authorList>
            <consortium name="US DOE Joint Genome Institute (JGI-PGF)"/>
            <person name="Lucas S."/>
            <person name="Copeland A."/>
            <person name="Lapidus A."/>
            <person name="Glavina del Rio T."/>
            <person name="Dalin E."/>
            <person name="Tice H."/>
            <person name="Bruce D."/>
            <person name="Goodwin L."/>
            <person name="Pitluck S."/>
            <person name="Kyrpides N."/>
            <person name="Mavromatis K."/>
            <person name="Ivanova N."/>
            <person name="Teshima H."/>
            <person name="Brettin T."/>
            <person name="Detter J.C."/>
            <person name="Han C."/>
            <person name="Tapia R."/>
            <person name="Land M."/>
            <person name="Hauser L."/>
            <person name="Markowitz V."/>
            <person name="Cheng J.-F."/>
            <person name="Hugenholtz P."/>
            <person name="Woyke T."/>
            <person name="Wu D."/>
            <person name="Tindall B."/>
            <person name="Pomrenke H.G."/>
            <person name="Brambilla E."/>
            <person name="Klenk H.-P."/>
            <person name="Eisen J.A."/>
        </authorList>
    </citation>
    <scope>NUCLEOTIDE SEQUENCE [LARGE SCALE GENOMIC DNA]</scope>
    <source>
        <strain>DSM 17132</strain>
    </source>
</reference>
<evidence type="ECO:0000256" key="1">
    <source>
        <dbReference type="ARBA" id="ARBA00004651"/>
    </source>
</evidence>
<dbReference type="Gene3D" id="3.30.870.10">
    <property type="entry name" value="Endonuclease Chain A"/>
    <property type="match status" value="2"/>
</dbReference>
<dbReference type="PANTHER" id="PTHR21248:SF22">
    <property type="entry name" value="PHOSPHOLIPASE D"/>
    <property type="match status" value="1"/>
</dbReference>
<evidence type="ECO:0000256" key="12">
    <source>
        <dbReference type="HAMAP-Rule" id="MF_01916"/>
    </source>
</evidence>
<keyword evidence="5 12" id="KW-0812">Transmembrane</keyword>
<feature type="domain" description="PLD phosphodiesterase" evidence="14">
    <location>
        <begin position="223"/>
        <end position="250"/>
    </location>
</feature>
<feature type="transmembrane region" description="Helical" evidence="12">
    <location>
        <begin position="40"/>
        <end position="62"/>
    </location>
</feature>
<keyword evidence="16" id="KW-1185">Reference proteome</keyword>
<keyword evidence="2 12" id="KW-1003">Cell membrane</keyword>
<comment type="catalytic activity">
    <reaction evidence="12">
        <text>2 a 1,2-diacyl-sn-glycero-3-phospho-(1'-sn-glycerol) = a cardiolipin + glycerol</text>
        <dbReference type="Rhea" id="RHEA:31451"/>
        <dbReference type="ChEBI" id="CHEBI:17754"/>
        <dbReference type="ChEBI" id="CHEBI:62237"/>
        <dbReference type="ChEBI" id="CHEBI:64716"/>
    </reaction>
</comment>
<dbReference type="HOGENOM" id="CLU_038053_1_2_10"/>
<dbReference type="Proteomes" id="UP000007435">
    <property type="component" value="Chromosome"/>
</dbReference>
<dbReference type="CDD" id="cd09110">
    <property type="entry name" value="PLDc_CLS_1"/>
    <property type="match status" value="1"/>
</dbReference>
<dbReference type="InterPro" id="IPR030874">
    <property type="entry name" value="Cardiolipin_synth_Firmi"/>
</dbReference>
<dbReference type="InterPro" id="IPR001736">
    <property type="entry name" value="PLipase_D/transphosphatidylase"/>
</dbReference>
<dbReference type="FunFam" id="3.30.870.10:FF:000014">
    <property type="entry name" value="Cardiolipin synthase"/>
    <property type="match status" value="1"/>
</dbReference>
<dbReference type="PANTHER" id="PTHR21248">
    <property type="entry name" value="CARDIOLIPIN SYNTHASE"/>
    <property type="match status" value="1"/>
</dbReference>
<dbReference type="AlphaFoldDB" id="E4RTS5"/>
<reference evidence="15 16" key="2">
    <citation type="journal article" date="2011" name="Stand. Genomic Sci.">
        <title>Complete genome sequence of Leadbetterella byssophila type strain (4M15).</title>
        <authorList>
            <person name="Abt B."/>
            <person name="Teshima H."/>
            <person name="Lucas S."/>
            <person name="Lapidus A."/>
            <person name="Del Rio T.G."/>
            <person name="Nolan M."/>
            <person name="Tice H."/>
            <person name="Cheng J.F."/>
            <person name="Pitluck S."/>
            <person name="Liolios K."/>
            <person name="Pagani I."/>
            <person name="Ivanova N."/>
            <person name="Mavromatis K."/>
            <person name="Pati A."/>
            <person name="Tapia R."/>
            <person name="Han C."/>
            <person name="Goodwin L."/>
            <person name="Chen A."/>
            <person name="Palaniappan K."/>
            <person name="Land M."/>
            <person name="Hauser L."/>
            <person name="Chang Y.J."/>
            <person name="Jeffries C.D."/>
            <person name="Rohde M."/>
            <person name="Goker M."/>
            <person name="Tindall B.J."/>
            <person name="Detter J.C."/>
            <person name="Woyke T."/>
            <person name="Bristow J."/>
            <person name="Eisen J.A."/>
            <person name="Markowitz V."/>
            <person name="Hugenholtz P."/>
            <person name="Klenk H.P."/>
            <person name="Kyrpides N.C."/>
        </authorList>
    </citation>
    <scope>NUCLEOTIDE SEQUENCE [LARGE SCALE GENOMIC DNA]</scope>
    <source>
        <strain evidence="16">DSM 17132 / JCM 16389 / KACC 11308 / NBRC 106382 / 4M15</strain>
    </source>
</reference>
<feature type="active site" evidence="12">
    <location>
        <position position="406"/>
    </location>
</feature>
<evidence type="ECO:0000313" key="15">
    <source>
        <dbReference type="EMBL" id="ADQ17799.1"/>
    </source>
</evidence>
<feature type="active site" evidence="12">
    <location>
        <position position="404"/>
    </location>
</feature>
<gene>
    <name evidence="15" type="ordered locus">Lbys_2103</name>
</gene>
<dbReference type="NCBIfam" id="TIGR04265">
    <property type="entry name" value="bac_cardiolipin"/>
    <property type="match status" value="1"/>
</dbReference>
<dbReference type="GO" id="GO:0008808">
    <property type="term" value="F:cardiolipin synthase activity"/>
    <property type="evidence" value="ECO:0007669"/>
    <property type="project" value="UniProtKB-UniRule"/>
</dbReference>
<dbReference type="HAMAP" id="MF_01916">
    <property type="entry name" value="Cardiolipin_synth_Cls"/>
    <property type="match status" value="1"/>
</dbReference>
<feature type="transmembrane region" description="Helical" evidence="12">
    <location>
        <begin position="6"/>
        <end position="28"/>
    </location>
</feature>
<feature type="active site" evidence="12">
    <location>
        <position position="235"/>
    </location>
</feature>
<dbReference type="InterPro" id="IPR022924">
    <property type="entry name" value="Cardiolipin_synthase"/>
</dbReference>
<keyword evidence="6" id="KW-0677">Repeat</keyword>
<dbReference type="eggNOG" id="COG1502">
    <property type="taxonomic scope" value="Bacteria"/>
</dbReference>
<keyword evidence="3 12" id="KW-0444">Lipid biosynthesis</keyword>
<keyword evidence="9 12" id="KW-0472">Membrane</keyword>
<keyword evidence="7 12" id="KW-1133">Transmembrane helix</keyword>
<evidence type="ECO:0000256" key="7">
    <source>
        <dbReference type="ARBA" id="ARBA00022989"/>
    </source>
</evidence>
<comment type="function">
    <text evidence="12">Catalyzes the reversible phosphatidyl group transfer from one phosphatidylglycerol molecule to another to form cardiolipin (CL) (diphosphatidylglycerol) and glycerol.</text>
</comment>
<dbReference type="Pfam" id="PF13091">
    <property type="entry name" value="PLDc_2"/>
    <property type="match status" value="2"/>
</dbReference>
<evidence type="ECO:0000256" key="2">
    <source>
        <dbReference type="ARBA" id="ARBA00022475"/>
    </source>
</evidence>
<dbReference type="KEGG" id="lby:Lbys_2103"/>
<dbReference type="PROSITE" id="PS50035">
    <property type="entry name" value="PLD"/>
    <property type="match status" value="2"/>
</dbReference>
<protein>
    <recommendedName>
        <fullName evidence="12 13">Cardiolipin synthase</fullName>
        <shortName evidence="12">CL synthase</shortName>
        <ecNumber evidence="12 13">2.7.8.-</ecNumber>
    </recommendedName>
</protein>
<comment type="subcellular location">
    <subcellularLocation>
        <location evidence="12">Cell inner membrane</location>
        <topology evidence="12">Multi-pass membrane protein</topology>
    </subcellularLocation>
    <subcellularLocation>
        <location evidence="1">Cell membrane</location>
        <topology evidence="1">Multi-pass membrane protein</topology>
    </subcellularLocation>
</comment>
<keyword evidence="4 12" id="KW-0808">Transferase</keyword>
<dbReference type="GO" id="GO:0005886">
    <property type="term" value="C:plasma membrane"/>
    <property type="evidence" value="ECO:0007669"/>
    <property type="project" value="UniProtKB-SubCell"/>
</dbReference>